<dbReference type="Gene3D" id="2.40.10.120">
    <property type="match status" value="1"/>
</dbReference>
<dbReference type="InterPro" id="IPR009003">
    <property type="entry name" value="Peptidase_S1_PA"/>
</dbReference>
<dbReference type="InterPro" id="IPR036034">
    <property type="entry name" value="PDZ_sf"/>
</dbReference>
<keyword evidence="2 5" id="KW-0378">Hydrolase</keyword>
<dbReference type="InterPro" id="IPR051201">
    <property type="entry name" value="Chloro_Bact_Ser_Proteases"/>
</dbReference>
<comment type="caution">
    <text evidence="5">The sequence shown here is derived from an EMBL/GenBank/DDBJ whole genome shotgun (WGS) entry which is preliminary data.</text>
</comment>
<dbReference type="Pfam" id="PF13180">
    <property type="entry name" value="PDZ_2"/>
    <property type="match status" value="1"/>
</dbReference>
<dbReference type="GO" id="GO:0006508">
    <property type="term" value="P:proteolysis"/>
    <property type="evidence" value="ECO:0007669"/>
    <property type="project" value="UniProtKB-KW"/>
</dbReference>
<accession>A0ABD6DNJ8</accession>
<dbReference type="RefSeq" id="WP_390293729.1">
    <property type="nucleotide sequence ID" value="NZ_JBHUDO010000004.1"/>
</dbReference>
<dbReference type="EMBL" id="JBHUDO010000004">
    <property type="protein sequence ID" value="MFD1647919.1"/>
    <property type="molecule type" value="Genomic_DNA"/>
</dbReference>
<reference evidence="5 6" key="1">
    <citation type="journal article" date="2019" name="Int. J. Syst. Evol. Microbiol.">
        <title>The Global Catalogue of Microorganisms (GCM) 10K type strain sequencing project: providing services to taxonomists for standard genome sequencing and annotation.</title>
        <authorList>
            <consortium name="The Broad Institute Genomics Platform"/>
            <consortium name="The Broad Institute Genome Sequencing Center for Infectious Disease"/>
            <person name="Wu L."/>
            <person name="Ma J."/>
        </authorList>
    </citation>
    <scope>NUCLEOTIDE SEQUENCE [LARGE SCALE GENOMIC DNA]</scope>
    <source>
        <strain evidence="5 6">CGMCC 1.10390</strain>
    </source>
</reference>
<evidence type="ECO:0000313" key="6">
    <source>
        <dbReference type="Proteomes" id="UP001597034"/>
    </source>
</evidence>
<dbReference type="InterPro" id="IPR001478">
    <property type="entry name" value="PDZ"/>
</dbReference>
<evidence type="ECO:0000313" key="5">
    <source>
        <dbReference type="EMBL" id="MFD1647919.1"/>
    </source>
</evidence>
<proteinExistence type="predicted"/>
<evidence type="ECO:0000259" key="4">
    <source>
        <dbReference type="Pfam" id="PF13180"/>
    </source>
</evidence>
<feature type="domain" description="PDZ" evidence="4">
    <location>
        <begin position="292"/>
        <end position="396"/>
    </location>
</feature>
<keyword evidence="1 5" id="KW-0645">Protease</keyword>
<evidence type="ECO:0000256" key="1">
    <source>
        <dbReference type="ARBA" id="ARBA00022670"/>
    </source>
</evidence>
<dbReference type="SUPFAM" id="SSF50156">
    <property type="entry name" value="PDZ domain-like"/>
    <property type="match status" value="1"/>
</dbReference>
<keyword evidence="3" id="KW-0472">Membrane</keyword>
<keyword evidence="3" id="KW-1133">Transmembrane helix</keyword>
<dbReference type="PANTHER" id="PTHR43343:SF3">
    <property type="entry name" value="PROTEASE DO-LIKE 8, CHLOROPLASTIC"/>
    <property type="match status" value="1"/>
</dbReference>
<dbReference type="SUPFAM" id="SSF50494">
    <property type="entry name" value="Trypsin-like serine proteases"/>
    <property type="match status" value="1"/>
</dbReference>
<keyword evidence="6" id="KW-1185">Reference proteome</keyword>
<dbReference type="EC" id="3.4.21.-" evidence="5"/>
<evidence type="ECO:0000256" key="3">
    <source>
        <dbReference type="SAM" id="Phobius"/>
    </source>
</evidence>
<dbReference type="InterPro" id="IPR001940">
    <property type="entry name" value="Peptidase_S1C"/>
</dbReference>
<evidence type="ECO:0000256" key="2">
    <source>
        <dbReference type="ARBA" id="ARBA00022801"/>
    </source>
</evidence>
<feature type="transmembrane region" description="Helical" evidence="3">
    <location>
        <begin position="6"/>
        <end position="27"/>
    </location>
</feature>
<dbReference type="Gene3D" id="2.30.42.10">
    <property type="match status" value="1"/>
</dbReference>
<dbReference type="Proteomes" id="UP001597034">
    <property type="component" value="Unassembled WGS sequence"/>
</dbReference>
<dbReference type="Pfam" id="PF13365">
    <property type="entry name" value="Trypsin_2"/>
    <property type="match status" value="1"/>
</dbReference>
<name>A0ABD6DNJ8_9EURY</name>
<dbReference type="AlphaFoldDB" id="A0ABD6DNJ8"/>
<feature type="transmembrane region" description="Helical" evidence="3">
    <location>
        <begin position="47"/>
        <end position="67"/>
    </location>
</feature>
<keyword evidence="3" id="KW-0812">Transmembrane</keyword>
<dbReference type="PRINTS" id="PR00834">
    <property type="entry name" value="PROTEASES2C"/>
</dbReference>
<dbReference type="PANTHER" id="PTHR43343">
    <property type="entry name" value="PEPTIDASE S12"/>
    <property type="match status" value="1"/>
</dbReference>
<sequence>MPAYPQIRRIVIVFITIIKWVILGVVIVSHRNENRCMTRSMMSSKHWLLGAIVLILVVAPATGFVLASTPDDTGFAQTDQPNGSAACDYSTLYDQAIDSVVAVRTDTGQGSGFVYQAAENNSTSYIVTNAHVVGSAESVIVGFTREESELGTVVGRDRSTDLAVVRVSETPGYVEALSVADTPPEPGSKVVAIGNPFGLEETITHGIVSGLNRSMPTNSGFTIPDVVQTDAPINPGNSGGPLIRCDGTVVGVNSAGIAADRADNVGFAISPNLVDRVVPELIDTGEYNHSFLGVSTAPLTPGLVESNDLDVTSGLYVHNVMEGGPTSDVLQGTTDTVTRNGSRIPVGGDVIVGIDGRSVNSGEDIASYLLTETRPGDEVTLTIIRDGERQQVTVTLGERPESSV</sequence>
<dbReference type="GO" id="GO:0008233">
    <property type="term" value="F:peptidase activity"/>
    <property type="evidence" value="ECO:0007669"/>
    <property type="project" value="UniProtKB-KW"/>
</dbReference>
<gene>
    <name evidence="5" type="ORF">ACFSBL_19710</name>
</gene>
<protein>
    <submittedName>
        <fullName evidence="5">S1C family serine protease</fullName>
        <ecNumber evidence="5">3.4.21.-</ecNumber>
    </submittedName>
</protein>
<organism evidence="5 6">
    <name type="scientific">Haloarchaeobius litoreus</name>
    <dbReference type="NCBI Taxonomy" id="755306"/>
    <lineage>
        <taxon>Archaea</taxon>
        <taxon>Methanobacteriati</taxon>
        <taxon>Methanobacteriota</taxon>
        <taxon>Stenosarchaea group</taxon>
        <taxon>Halobacteria</taxon>
        <taxon>Halobacteriales</taxon>
        <taxon>Halorubellaceae</taxon>
        <taxon>Haloarchaeobius</taxon>
    </lineage>
</organism>